<feature type="transmembrane region" description="Helical" evidence="2">
    <location>
        <begin position="301"/>
        <end position="320"/>
    </location>
</feature>
<feature type="transmembrane region" description="Helical" evidence="2">
    <location>
        <begin position="558"/>
        <end position="574"/>
    </location>
</feature>
<dbReference type="Pfam" id="PF10101">
    <property type="entry name" value="DUF2339"/>
    <property type="match status" value="1"/>
</dbReference>
<feature type="transmembrane region" description="Helical" evidence="2">
    <location>
        <begin position="706"/>
        <end position="729"/>
    </location>
</feature>
<keyword evidence="2" id="KW-0812">Transmembrane</keyword>
<dbReference type="InterPro" id="IPR014600">
    <property type="entry name" value="UCP035905_mem"/>
</dbReference>
<feature type="transmembrane region" description="Helical" evidence="2">
    <location>
        <begin position="253"/>
        <end position="269"/>
    </location>
</feature>
<dbReference type="PANTHER" id="PTHR38434">
    <property type="entry name" value="BLL2549 PROTEIN"/>
    <property type="match status" value="1"/>
</dbReference>
<dbReference type="EMBL" id="JAAEDL010000015">
    <property type="protein sequence ID" value="MBR0682021.1"/>
    <property type="molecule type" value="Genomic_DNA"/>
</dbReference>
<feature type="transmembrane region" description="Helical" evidence="2">
    <location>
        <begin position="161"/>
        <end position="180"/>
    </location>
</feature>
<evidence type="ECO:0000256" key="1">
    <source>
        <dbReference type="SAM" id="MobiDB-lite"/>
    </source>
</evidence>
<feature type="transmembrane region" description="Helical" evidence="2">
    <location>
        <begin position="839"/>
        <end position="857"/>
    </location>
</feature>
<feature type="transmembrane region" description="Helical" evidence="2">
    <location>
        <begin position="863"/>
        <end position="885"/>
    </location>
</feature>
<feature type="transmembrane region" description="Helical" evidence="2">
    <location>
        <begin position="676"/>
        <end position="699"/>
    </location>
</feature>
<accession>A0A9X9XE85</accession>
<feature type="transmembrane region" description="Helical" evidence="2">
    <location>
        <begin position="326"/>
        <end position="344"/>
    </location>
</feature>
<feature type="transmembrane region" description="Helical" evidence="2">
    <location>
        <begin position="611"/>
        <end position="630"/>
    </location>
</feature>
<evidence type="ECO:0000313" key="4">
    <source>
        <dbReference type="Proteomes" id="UP001138709"/>
    </source>
</evidence>
<protein>
    <submittedName>
        <fullName evidence="3">DUF2339 domain-containing protein</fullName>
    </submittedName>
</protein>
<feature type="transmembrane region" description="Helical" evidence="2">
    <location>
        <begin position="226"/>
        <end position="246"/>
    </location>
</feature>
<comment type="caution">
    <text evidence="3">The sequence shown here is derived from an EMBL/GenBank/DDBJ whole genome shotgun (WGS) entry which is preliminary data.</text>
</comment>
<feature type="region of interest" description="Disordered" evidence="1">
    <location>
        <begin position="66"/>
        <end position="122"/>
    </location>
</feature>
<organism evidence="3 4">
    <name type="scientific">Neoroseomonas eburnea</name>
    <dbReference type="NCBI Taxonomy" id="1346889"/>
    <lineage>
        <taxon>Bacteria</taxon>
        <taxon>Pseudomonadati</taxon>
        <taxon>Pseudomonadota</taxon>
        <taxon>Alphaproteobacteria</taxon>
        <taxon>Acetobacterales</taxon>
        <taxon>Acetobacteraceae</taxon>
        <taxon>Neoroseomonas</taxon>
    </lineage>
</organism>
<dbReference type="AlphaFoldDB" id="A0A9X9XE85"/>
<evidence type="ECO:0000256" key="2">
    <source>
        <dbReference type="SAM" id="Phobius"/>
    </source>
</evidence>
<proteinExistence type="predicted"/>
<feature type="transmembrane region" description="Helical" evidence="2">
    <location>
        <begin position="814"/>
        <end position="832"/>
    </location>
</feature>
<feature type="transmembrane region" description="Helical" evidence="2">
    <location>
        <begin position="642"/>
        <end position="661"/>
    </location>
</feature>
<feature type="transmembrane region" description="Helical" evidence="2">
    <location>
        <begin position="379"/>
        <end position="397"/>
    </location>
</feature>
<feature type="transmembrane region" description="Helical" evidence="2">
    <location>
        <begin position="536"/>
        <end position="552"/>
    </location>
</feature>
<feature type="transmembrane region" description="Helical" evidence="2">
    <location>
        <begin position="356"/>
        <end position="373"/>
    </location>
</feature>
<feature type="transmembrane region" description="Helical" evidence="2">
    <location>
        <begin position="136"/>
        <end position="155"/>
    </location>
</feature>
<feature type="transmembrane region" description="Helical" evidence="2">
    <location>
        <begin position="775"/>
        <end position="794"/>
    </location>
</feature>
<reference evidence="3" key="2">
    <citation type="journal article" date="2021" name="Syst. Appl. Microbiol.">
        <title>Roseomonas hellenica sp. nov., isolated from roots of wild-growing Alkanna tinctoria.</title>
        <authorList>
            <person name="Rat A."/>
            <person name="Naranjo H.D."/>
            <person name="Lebbe L."/>
            <person name="Cnockaert M."/>
            <person name="Krigas N."/>
            <person name="Grigoriadou K."/>
            <person name="Maloupa E."/>
            <person name="Willems A."/>
        </authorList>
    </citation>
    <scope>NUCLEOTIDE SEQUENCE</scope>
    <source>
        <strain evidence="3">LMG 31228</strain>
    </source>
</reference>
<feature type="transmembrane region" description="Helical" evidence="2">
    <location>
        <begin position="508"/>
        <end position="524"/>
    </location>
</feature>
<keyword evidence="4" id="KW-1185">Reference proteome</keyword>
<feature type="compositionally biased region" description="Low complexity" evidence="1">
    <location>
        <begin position="89"/>
        <end position="111"/>
    </location>
</feature>
<dbReference type="Proteomes" id="UP001138709">
    <property type="component" value="Unassembled WGS sequence"/>
</dbReference>
<dbReference type="PANTHER" id="PTHR38434:SF1">
    <property type="entry name" value="BLL2549 PROTEIN"/>
    <property type="match status" value="1"/>
</dbReference>
<keyword evidence="2" id="KW-0472">Membrane</keyword>
<feature type="transmembrane region" description="Helical" evidence="2">
    <location>
        <begin position="451"/>
        <end position="471"/>
    </location>
</feature>
<feature type="transmembrane region" description="Helical" evidence="2">
    <location>
        <begin position="6"/>
        <end position="27"/>
    </location>
</feature>
<feature type="transmembrane region" description="Helical" evidence="2">
    <location>
        <begin position="404"/>
        <end position="422"/>
    </location>
</feature>
<feature type="transmembrane region" description="Helical" evidence="2">
    <location>
        <begin position="478"/>
        <end position="496"/>
    </location>
</feature>
<dbReference type="InterPro" id="IPR019286">
    <property type="entry name" value="DUF2339_TM"/>
</dbReference>
<name>A0A9X9XE85_9PROT</name>
<evidence type="ECO:0000313" key="3">
    <source>
        <dbReference type="EMBL" id="MBR0682021.1"/>
    </source>
</evidence>
<keyword evidence="2" id="KW-1133">Transmembrane helix</keyword>
<feature type="transmembrane region" description="Helical" evidence="2">
    <location>
        <begin position="741"/>
        <end position="763"/>
    </location>
</feature>
<dbReference type="RefSeq" id="WP_211847550.1">
    <property type="nucleotide sequence ID" value="NZ_JAAEDL010000015.1"/>
</dbReference>
<feature type="transmembrane region" description="Helical" evidence="2">
    <location>
        <begin position="581"/>
        <end position="599"/>
    </location>
</feature>
<gene>
    <name evidence="3" type="ORF">GXW74_16115</name>
</gene>
<feature type="transmembrane region" description="Helical" evidence="2">
    <location>
        <begin position="200"/>
        <end position="220"/>
    </location>
</feature>
<feature type="transmembrane region" description="Helical" evidence="2">
    <location>
        <begin position="275"/>
        <end position="294"/>
    </location>
</feature>
<sequence>MDAFILVVLLFLLGGWIFGIAGFARAGGARRQAELLRAEVAGLRAEVAGMAAALIAAGFRPPGAAGPVSVAEQEEGAAQAPAPGPVPEAAPAGAPGMAAPAAAPEAPQAAGPLPPWARPAGPKPERNIEELLTQRWGVWLGAGALLLAAVFLIRFAVEEGWLGPGARCALAALLGAALILGGEWLARRPVPERAGALPDYAPPALAAGGVAALFGAAYAATAMYALLPPLVGFAAMAAAGVFGLLLSLRRGPLVAVVGLAGAFLTPALVQTEDPSLPGLFAYLLVVTAAAMAVVRMTAWGWLGWCATAAGAVWVLAGTAVGQGLDLWAPALFVPLAAACFLFLLPREALGSVLGRRLAHVPPALLAAALLPLAVLETDLAPAVGMLLLSPVAIAAGLRDARLARLPWIAAGLGLLLLLVWLVPSWSPTGEPVTIEGAVQAVIPGAWVPEALTRYLTLAIVFALLHLLAGLAIEARGGLAWAGLAASVPVLTLLVAYARVRGFATDPNWGLAACAVAAVHVGAVARGMRAGDAGRAGLHAAGATAALALGAAMVLREQWLTLAVALFLPPLAMIARRAGLEALRRVAAAVAAVVLVRLVLNRFVLGYDWGTTPVLNGLLLGYGVPALGFWWAAREFLRMRDGFVVRLLECGAALFGTLLVLLEIRHATHGGDMLAEYWGFLEAGLQLTALFACAWVALLLHWRLGRIAMLWSARAACMAGLVLGLILLVANPWQANEEIGPVPLLNALLPAYGLPALLVALAVMRAPQARQPPGMAHLLSAYTLVAAFAWVTLEVRRAFHPVKFGTAPVEEAEMYAYSGAWLVFGAALVAIGIRSGRKEIRLAALAVIALTTFKVFLWDMEALVGLWRVLSFLGLGLALIALGAIYRRFVVTRPVTPAGGAAPPA</sequence>
<reference evidence="3" key="1">
    <citation type="submission" date="2020-01" db="EMBL/GenBank/DDBJ databases">
        <authorList>
            <person name="Rat A."/>
        </authorList>
    </citation>
    <scope>NUCLEOTIDE SEQUENCE</scope>
    <source>
        <strain evidence="3">LMG 31228</strain>
    </source>
</reference>
<dbReference type="PIRSF" id="PIRSF035905">
    <property type="entry name" value="UCP035905_mp"/>
    <property type="match status" value="1"/>
</dbReference>